<dbReference type="Gene3D" id="1.10.150.130">
    <property type="match status" value="1"/>
</dbReference>
<organism evidence="6 7">
    <name type="scientific">Pseudomonas petrae</name>
    <dbReference type="NCBI Taxonomy" id="2912190"/>
    <lineage>
        <taxon>Bacteria</taxon>
        <taxon>Pseudomonadati</taxon>
        <taxon>Pseudomonadota</taxon>
        <taxon>Gammaproteobacteria</taxon>
        <taxon>Pseudomonadales</taxon>
        <taxon>Pseudomonadaceae</taxon>
        <taxon>Pseudomonas</taxon>
    </lineage>
</organism>
<keyword evidence="7" id="KW-1185">Reference proteome</keyword>
<dbReference type="SUPFAM" id="SSF56349">
    <property type="entry name" value="DNA breaking-rejoining enzymes"/>
    <property type="match status" value="1"/>
</dbReference>
<evidence type="ECO:0000256" key="2">
    <source>
        <dbReference type="ARBA" id="ARBA00022908"/>
    </source>
</evidence>
<comment type="similarity">
    <text evidence="1">Belongs to the 'phage' integrase family.</text>
</comment>
<comment type="caution">
    <text evidence="6">The sequence shown here is derived from an EMBL/GenBank/DDBJ whole genome shotgun (WGS) entry which is preliminary data.</text>
</comment>
<dbReference type="InterPro" id="IPR002104">
    <property type="entry name" value="Integrase_catalytic"/>
</dbReference>
<dbReference type="Pfam" id="PF00589">
    <property type="entry name" value="Phage_integrase"/>
    <property type="match status" value="1"/>
</dbReference>
<dbReference type="Gene3D" id="1.10.443.10">
    <property type="entry name" value="Intergrase catalytic core"/>
    <property type="match status" value="1"/>
</dbReference>
<dbReference type="InterPro" id="IPR011010">
    <property type="entry name" value="DNA_brk_join_enz"/>
</dbReference>
<dbReference type="PANTHER" id="PTHR30349:SF41">
    <property type="entry name" value="INTEGRASE_RECOMBINASE PROTEIN MJ0367-RELATED"/>
    <property type="match status" value="1"/>
</dbReference>
<feature type="domain" description="Tyr recombinase" evidence="5">
    <location>
        <begin position="163"/>
        <end position="355"/>
    </location>
</feature>
<evidence type="ECO:0000256" key="3">
    <source>
        <dbReference type="ARBA" id="ARBA00023125"/>
    </source>
</evidence>
<dbReference type="InterPro" id="IPR050090">
    <property type="entry name" value="Tyrosine_recombinase_XerCD"/>
</dbReference>
<dbReference type="PROSITE" id="PS51898">
    <property type="entry name" value="TYR_RECOMBINASE"/>
    <property type="match status" value="1"/>
</dbReference>
<gene>
    <name evidence="6" type="ORF">L4G47_22200</name>
</gene>
<dbReference type="InterPro" id="IPR010998">
    <property type="entry name" value="Integrase_recombinase_N"/>
</dbReference>
<dbReference type="RefSeq" id="WP_237254254.1">
    <property type="nucleotide sequence ID" value="NZ_JAKJXH010000028.1"/>
</dbReference>
<dbReference type="Proteomes" id="UP001162905">
    <property type="component" value="Unassembled WGS sequence"/>
</dbReference>
<dbReference type="EMBL" id="JAKJXH010000028">
    <property type="protein sequence ID" value="MCF7544910.1"/>
    <property type="molecule type" value="Genomic_DNA"/>
</dbReference>
<keyword evidence="4" id="KW-0233">DNA recombination</keyword>
<dbReference type="InterPro" id="IPR013762">
    <property type="entry name" value="Integrase-like_cat_sf"/>
</dbReference>
<proteinExistence type="inferred from homology"/>
<protein>
    <submittedName>
        <fullName evidence="6">Tyrosine-type recombinase/integrase</fullName>
    </submittedName>
</protein>
<evidence type="ECO:0000313" key="6">
    <source>
        <dbReference type="EMBL" id="MCF7544910.1"/>
    </source>
</evidence>
<sequence>MLNTDHHHDTQRLWGGLYADVDTRRPMLNYGASPTYPEHEVESLNTNTEPAPNPCLVGLAPLTFEVLSRLYLADRAGEQKPTTLSSTRFTHGVIGNILGELDLRTHTREDLVTLREQLVMTRKPSTVNQMLMKVSAVLNWGMNNGHLVKAFDKKLKFTKGVESARRAFNQDQIGMLMDHASRLPEHSWKRWLLSLGIVTGGRLNEISQLCVSDIQTLESGVVVIHINEFGEGKSIKNKRSERKVPLTDGAYGFDLQAFLRYVETSRLRGSVSLAQIGYRSAGEWVNQQAIPQALGECYIKGLVFHSLRHSLASLMQAKGVPLTHAQAVMGHASGTVIFDTYGSGVPVETIANLLEDLFAVGSK</sequence>
<reference evidence="6" key="1">
    <citation type="submission" date="2022-01" db="EMBL/GenBank/DDBJ databases">
        <title>Pseudomonas sp. nov. isolated from Antarctic regolith.</title>
        <authorList>
            <person name="Novakova D."/>
            <person name="Sedlar K."/>
        </authorList>
    </citation>
    <scope>NUCLEOTIDE SEQUENCE</scope>
    <source>
        <strain evidence="6">P2647</strain>
    </source>
</reference>
<name>A0ABS9IAZ9_9PSED</name>
<evidence type="ECO:0000256" key="4">
    <source>
        <dbReference type="ARBA" id="ARBA00023172"/>
    </source>
</evidence>
<keyword evidence="3" id="KW-0238">DNA-binding</keyword>
<evidence type="ECO:0000259" key="5">
    <source>
        <dbReference type="PROSITE" id="PS51898"/>
    </source>
</evidence>
<evidence type="ECO:0000256" key="1">
    <source>
        <dbReference type="ARBA" id="ARBA00008857"/>
    </source>
</evidence>
<dbReference type="PANTHER" id="PTHR30349">
    <property type="entry name" value="PHAGE INTEGRASE-RELATED"/>
    <property type="match status" value="1"/>
</dbReference>
<evidence type="ECO:0000313" key="7">
    <source>
        <dbReference type="Proteomes" id="UP001162905"/>
    </source>
</evidence>
<keyword evidence="2" id="KW-0229">DNA integration</keyword>
<accession>A0ABS9IAZ9</accession>